<feature type="region of interest" description="Disordered" evidence="2">
    <location>
        <begin position="1"/>
        <end position="57"/>
    </location>
</feature>
<protein>
    <submittedName>
        <fullName evidence="3">Uncharacterized protein</fullName>
    </submittedName>
</protein>
<reference evidence="3 4" key="1">
    <citation type="journal article" date="2018" name="Cell">
        <title>The Chara Genome: Secondary Complexity and Implications for Plant Terrestrialization.</title>
        <authorList>
            <person name="Nishiyama T."/>
            <person name="Sakayama H."/>
            <person name="Vries J.D."/>
            <person name="Buschmann H."/>
            <person name="Saint-Marcoux D."/>
            <person name="Ullrich K.K."/>
            <person name="Haas F.B."/>
            <person name="Vanderstraeten L."/>
            <person name="Becker D."/>
            <person name="Lang D."/>
            <person name="Vosolsobe S."/>
            <person name="Rombauts S."/>
            <person name="Wilhelmsson P.K.I."/>
            <person name="Janitza P."/>
            <person name="Kern R."/>
            <person name="Heyl A."/>
            <person name="Rumpler F."/>
            <person name="Villalobos L.I.A.C."/>
            <person name="Clay J.M."/>
            <person name="Skokan R."/>
            <person name="Toyoda A."/>
            <person name="Suzuki Y."/>
            <person name="Kagoshima H."/>
            <person name="Schijlen E."/>
            <person name="Tajeshwar N."/>
            <person name="Catarino B."/>
            <person name="Hetherington A.J."/>
            <person name="Saltykova A."/>
            <person name="Bonnot C."/>
            <person name="Breuninger H."/>
            <person name="Symeonidi A."/>
            <person name="Radhakrishnan G.V."/>
            <person name="Van Nieuwerburgh F."/>
            <person name="Deforce D."/>
            <person name="Chang C."/>
            <person name="Karol K.G."/>
            <person name="Hedrich R."/>
            <person name="Ulvskov P."/>
            <person name="Glockner G."/>
            <person name="Delwiche C.F."/>
            <person name="Petrasek J."/>
            <person name="Van de Peer Y."/>
            <person name="Friml J."/>
            <person name="Beilby M."/>
            <person name="Dolan L."/>
            <person name="Kohara Y."/>
            <person name="Sugano S."/>
            <person name="Fujiyama A."/>
            <person name="Delaux P.-M."/>
            <person name="Quint M."/>
            <person name="TheiBen G."/>
            <person name="Hagemann M."/>
            <person name="Harholt J."/>
            <person name="Dunand C."/>
            <person name="Zachgo S."/>
            <person name="Langdale J."/>
            <person name="Maumus F."/>
            <person name="Straeten D.V.D."/>
            <person name="Gould S.B."/>
            <person name="Rensing S.A."/>
        </authorList>
    </citation>
    <scope>NUCLEOTIDE SEQUENCE [LARGE SCALE GENOMIC DNA]</scope>
    <source>
        <strain evidence="3 4">S276</strain>
    </source>
</reference>
<organism evidence="3 4">
    <name type="scientific">Chara braunii</name>
    <name type="common">Braun's stonewort</name>
    <dbReference type="NCBI Taxonomy" id="69332"/>
    <lineage>
        <taxon>Eukaryota</taxon>
        <taxon>Viridiplantae</taxon>
        <taxon>Streptophyta</taxon>
        <taxon>Charophyceae</taxon>
        <taxon>Charales</taxon>
        <taxon>Characeae</taxon>
        <taxon>Chara</taxon>
    </lineage>
</organism>
<feature type="compositionally biased region" description="Polar residues" evidence="2">
    <location>
        <begin position="34"/>
        <end position="43"/>
    </location>
</feature>
<keyword evidence="1" id="KW-0175">Coiled coil</keyword>
<dbReference type="EMBL" id="BFEA01000015">
    <property type="protein sequence ID" value="GBG60842.1"/>
    <property type="molecule type" value="Genomic_DNA"/>
</dbReference>
<evidence type="ECO:0000256" key="1">
    <source>
        <dbReference type="SAM" id="Coils"/>
    </source>
</evidence>
<proteinExistence type="predicted"/>
<accession>A0A388JT05</accession>
<evidence type="ECO:0000313" key="3">
    <source>
        <dbReference type="EMBL" id="GBG60842.1"/>
    </source>
</evidence>
<sequence>MRRSQRLAERGSAGAKPQQELSTPRIPRRPRTTMAATSDNSAPASPKRPVTPPLPVQQADETVLAFLDRLHQYSETTAADLRKWEEEEAARQQEIQRQQAEAAAARQRAAAEAAAAARLRQQQVEADQNQARYQATMDLARDEATYVRLLRQQHFQETEEQDRPTEEERDKEGTAVLMETLLYTCNWQQRELLATRHVLVRHETTLKAMDKRIVTLQAENSSLQAANNQQQTLNSQQQTLNHQLQADVSNGLAQLSAAASPGSAAVDCSPALAAQAKQLEERVNHLVASLGDISKFAGTSTVSNQLQTLSDRVDQRPTVAAKEWKMPNFKIEKFEDYHKTDPLQWWMAFNTEADVHHTPAHRRLDALYLQLIGGAQVFMTHMAVTLECTIATLHTKITWEEFEKK</sequence>
<gene>
    <name evidence="3" type="ORF">CBR_g15965</name>
</gene>
<dbReference type="Proteomes" id="UP000265515">
    <property type="component" value="Unassembled WGS sequence"/>
</dbReference>
<feature type="coiled-coil region" evidence="1">
    <location>
        <begin position="199"/>
        <end position="243"/>
    </location>
</feature>
<dbReference type="AlphaFoldDB" id="A0A388JT05"/>
<feature type="coiled-coil region" evidence="1">
    <location>
        <begin position="81"/>
        <end position="110"/>
    </location>
</feature>
<evidence type="ECO:0000313" key="4">
    <source>
        <dbReference type="Proteomes" id="UP000265515"/>
    </source>
</evidence>
<dbReference type="Gramene" id="GBG60842">
    <property type="protein sequence ID" value="GBG60842"/>
    <property type="gene ID" value="CBR_g15965"/>
</dbReference>
<evidence type="ECO:0000256" key="2">
    <source>
        <dbReference type="SAM" id="MobiDB-lite"/>
    </source>
</evidence>
<keyword evidence="4" id="KW-1185">Reference proteome</keyword>
<name>A0A388JT05_CHABU</name>
<comment type="caution">
    <text evidence="3">The sequence shown here is derived from an EMBL/GenBank/DDBJ whole genome shotgun (WGS) entry which is preliminary data.</text>
</comment>